<feature type="binding site" evidence="2">
    <location>
        <position position="153"/>
    </location>
    <ligand>
        <name>Fe cation</name>
        <dbReference type="ChEBI" id="CHEBI:24875"/>
        <label>2</label>
    </ligand>
</feature>
<dbReference type="AlphaFoldDB" id="A0A2G9ZMG9"/>
<name>A0A2G9ZMG9_9BACT</name>
<feature type="binding site" evidence="2">
    <location>
        <position position="40"/>
    </location>
    <ligand>
        <name>Fe cation</name>
        <dbReference type="ChEBI" id="CHEBI:24875"/>
        <label>1</label>
    </ligand>
</feature>
<reference evidence="3 4" key="1">
    <citation type="submission" date="2017-09" db="EMBL/GenBank/DDBJ databases">
        <title>Depth-based differentiation of microbial function through sediment-hosted aquifers and enrichment of novel symbionts in the deep terrestrial subsurface.</title>
        <authorList>
            <person name="Probst A.J."/>
            <person name="Ladd B."/>
            <person name="Jarett J.K."/>
            <person name="Geller-Mcgrath D.E."/>
            <person name="Sieber C.M."/>
            <person name="Emerson J.B."/>
            <person name="Anantharaman K."/>
            <person name="Thomas B.C."/>
            <person name="Malmstrom R."/>
            <person name="Stieglmeier M."/>
            <person name="Klingl A."/>
            <person name="Woyke T."/>
            <person name="Ryan C.M."/>
            <person name="Banfield J.F."/>
        </authorList>
    </citation>
    <scope>NUCLEOTIDE SEQUENCE [LARGE SCALE GENOMIC DNA]</scope>
    <source>
        <strain evidence="3">CG23_combo_of_CG06-09_8_20_14_all_49_15</strain>
    </source>
</reference>
<evidence type="ECO:0000313" key="3">
    <source>
        <dbReference type="EMBL" id="PIP33770.1"/>
    </source>
</evidence>
<proteinExistence type="predicted"/>
<organism evidence="3 4">
    <name type="scientific">Candidatus Falkowbacteria bacterium CG23_combo_of_CG06-09_8_20_14_all_49_15</name>
    <dbReference type="NCBI Taxonomy" id="1974572"/>
    <lineage>
        <taxon>Bacteria</taxon>
        <taxon>Candidatus Falkowiibacteriota</taxon>
    </lineage>
</organism>
<protein>
    <submittedName>
        <fullName evidence="3">Metallophosphoesterase</fullName>
    </submittedName>
</protein>
<feature type="binding site" evidence="2">
    <location>
        <position position="178"/>
    </location>
    <ligand>
        <name>Fe cation</name>
        <dbReference type="ChEBI" id="CHEBI:24875"/>
        <label>2</label>
    </ligand>
</feature>
<dbReference type="PANTHER" id="PTHR36303:SF1">
    <property type="entry name" value="2',3'-CYCLIC-NUCLEOTIDE 2'-PHOSPHODIESTERASE"/>
    <property type="match status" value="1"/>
</dbReference>
<gene>
    <name evidence="3" type="ORF">COX22_02585</name>
</gene>
<feature type="binding site" evidence="2">
    <location>
        <position position="39"/>
    </location>
    <ligand>
        <name>Fe cation</name>
        <dbReference type="ChEBI" id="CHEBI:24875"/>
        <label>2</label>
    </ligand>
</feature>
<comment type="caution">
    <text evidence="3">The sequence shown here is derived from an EMBL/GenBank/DDBJ whole genome shotgun (WGS) entry which is preliminary data.</text>
</comment>
<dbReference type="PIRSF" id="PIRSF004789">
    <property type="entry name" value="DR1281"/>
    <property type="match status" value="1"/>
</dbReference>
<sequence length="265" mass="28590">MKILYIGDIVGRIGRQAVGRILPGLKKKHRADLVVANAENSAHGSGLNENIVKELNQAGVDIFSLGDHAFSKEKDVSACFTSQLPVIRPANYPPGVPGQGVYIQSVKGENIAFAVLAGRVFMDKDFDCPFRVGDMILANLAKQNISAIILEVHAEASSEKIALRHYFNGRVAAVLGTHTHVMTADSQLSAQGTAYITDIGMTGADEGVIGVDKENILKSFLTQIKYPHVIPEKGQAIFNAVLLNINLSAGRALSIKPIRETREIH</sequence>
<feature type="binding site" evidence="2">
    <location>
        <position position="8"/>
    </location>
    <ligand>
        <name>Fe cation</name>
        <dbReference type="ChEBI" id="CHEBI:24875"/>
        <label>1</label>
    </ligand>
</feature>
<dbReference type="GO" id="GO:0004113">
    <property type="term" value="F:2',3'-cyclic-nucleotide 3'-phosphodiesterase activity"/>
    <property type="evidence" value="ECO:0007669"/>
    <property type="project" value="TreeGrafter"/>
</dbReference>
<dbReference type="EMBL" id="PCSD01000058">
    <property type="protein sequence ID" value="PIP33770.1"/>
    <property type="molecule type" value="Genomic_DNA"/>
</dbReference>
<dbReference type="InterPro" id="IPR005235">
    <property type="entry name" value="YmdB-like"/>
</dbReference>
<feature type="binding site" evidence="2">
    <location>
        <position position="67"/>
    </location>
    <ligand>
        <name>Fe cation</name>
        <dbReference type="ChEBI" id="CHEBI:24875"/>
        <label>2</label>
    </ligand>
</feature>
<dbReference type="PANTHER" id="PTHR36303">
    <property type="entry name" value="2',3'-CYCLIC-NUCLEOTIDE 2'-PHOSPHODIESTERASE"/>
    <property type="match status" value="1"/>
</dbReference>
<feature type="active site" description="Proton donor" evidence="1">
    <location>
        <position position="68"/>
    </location>
</feature>
<feature type="binding site" evidence="2">
    <location>
        <position position="39"/>
    </location>
    <ligand>
        <name>Fe cation</name>
        <dbReference type="ChEBI" id="CHEBI:24875"/>
        <label>1</label>
    </ligand>
</feature>
<dbReference type="Pfam" id="PF13277">
    <property type="entry name" value="YmdB"/>
    <property type="match status" value="1"/>
</dbReference>
<dbReference type="Proteomes" id="UP000230729">
    <property type="component" value="Unassembled WGS sequence"/>
</dbReference>
<dbReference type="SUPFAM" id="SSF56300">
    <property type="entry name" value="Metallo-dependent phosphatases"/>
    <property type="match status" value="1"/>
</dbReference>
<dbReference type="Gene3D" id="3.60.21.10">
    <property type="match status" value="1"/>
</dbReference>
<evidence type="ECO:0000313" key="4">
    <source>
        <dbReference type="Proteomes" id="UP000230729"/>
    </source>
</evidence>
<evidence type="ECO:0000256" key="1">
    <source>
        <dbReference type="PIRSR" id="PIRSR004789-50"/>
    </source>
</evidence>
<dbReference type="GO" id="GO:0046872">
    <property type="term" value="F:metal ion binding"/>
    <property type="evidence" value="ECO:0007669"/>
    <property type="project" value="UniProtKB-KW"/>
</dbReference>
<keyword evidence="2" id="KW-0479">Metal-binding</keyword>
<dbReference type="InterPro" id="IPR029052">
    <property type="entry name" value="Metallo-depent_PP-like"/>
</dbReference>
<accession>A0A2G9ZMG9</accession>
<evidence type="ECO:0000256" key="2">
    <source>
        <dbReference type="PIRSR" id="PIRSR004789-51"/>
    </source>
</evidence>
<feature type="binding site" evidence="2">
    <location>
        <position position="180"/>
    </location>
    <ligand>
        <name>Fe cation</name>
        <dbReference type="ChEBI" id="CHEBI:24875"/>
        <label>1</label>
    </ligand>
</feature>